<keyword evidence="2" id="KW-1185">Reference proteome</keyword>
<dbReference type="EMBL" id="BMJD01000046">
    <property type="protein sequence ID" value="GGB57503.1"/>
    <property type="molecule type" value="Genomic_DNA"/>
</dbReference>
<dbReference type="AlphaFoldDB" id="A0A9W5U1D2"/>
<evidence type="ECO:0000313" key="2">
    <source>
        <dbReference type="Proteomes" id="UP000621492"/>
    </source>
</evidence>
<gene>
    <name evidence="1" type="ORF">GCM10011409_38730</name>
</gene>
<proteinExistence type="predicted"/>
<dbReference type="Proteomes" id="UP000621492">
    <property type="component" value="Unassembled WGS sequence"/>
</dbReference>
<organism evidence="1 2">
    <name type="scientific">Lentibacillus populi</name>
    <dbReference type="NCBI Taxonomy" id="1827502"/>
    <lineage>
        <taxon>Bacteria</taxon>
        <taxon>Bacillati</taxon>
        <taxon>Bacillota</taxon>
        <taxon>Bacilli</taxon>
        <taxon>Bacillales</taxon>
        <taxon>Bacillaceae</taxon>
        <taxon>Lentibacillus</taxon>
    </lineage>
</organism>
<dbReference type="RefSeq" id="WP_155555043.1">
    <property type="nucleotide sequence ID" value="NZ_BMJD01000046.1"/>
</dbReference>
<reference evidence="1" key="2">
    <citation type="submission" date="2020-09" db="EMBL/GenBank/DDBJ databases">
        <authorList>
            <person name="Sun Q."/>
            <person name="Zhou Y."/>
        </authorList>
    </citation>
    <scope>NUCLEOTIDE SEQUENCE</scope>
    <source>
        <strain evidence="1">CGMCC 1.15454</strain>
    </source>
</reference>
<evidence type="ECO:0000313" key="1">
    <source>
        <dbReference type="EMBL" id="GGB57503.1"/>
    </source>
</evidence>
<name>A0A9W5U1D2_9BACI</name>
<reference evidence="1" key="1">
    <citation type="journal article" date="2014" name="Int. J. Syst. Evol. Microbiol.">
        <title>Complete genome sequence of Corynebacterium casei LMG S-19264T (=DSM 44701T), isolated from a smear-ripened cheese.</title>
        <authorList>
            <consortium name="US DOE Joint Genome Institute (JGI-PGF)"/>
            <person name="Walter F."/>
            <person name="Albersmeier A."/>
            <person name="Kalinowski J."/>
            <person name="Ruckert C."/>
        </authorList>
    </citation>
    <scope>NUCLEOTIDE SEQUENCE</scope>
    <source>
        <strain evidence="1">CGMCC 1.15454</strain>
    </source>
</reference>
<accession>A0A9W5U1D2</accession>
<comment type="caution">
    <text evidence="1">The sequence shown here is derived from an EMBL/GenBank/DDBJ whole genome shotgun (WGS) entry which is preliminary data.</text>
</comment>
<sequence>MAGQAIKIDFVELQNILNQLRAGIDDFTGYTTTFRSNTSDRLEAFNSDFIAKVDALLDNMNNDVNQDLVNQMETIYQAGKAVLDGMKQVDEEAAKAIGGDGS</sequence>
<protein>
    <submittedName>
        <fullName evidence="1">Uncharacterized protein</fullName>
    </submittedName>
</protein>